<protein>
    <submittedName>
        <fullName evidence="1">Uncharacterized protein</fullName>
    </submittedName>
</protein>
<accession>A0A0F9TNU9</accession>
<sequence>MTNKEEYDYSEDVDWENCEHKRTKTHEIKSEWEKDLVDVTLECEECHRIGLVKARLDYDEEEVSWNYGETEETIQERPPSVLH</sequence>
<organism evidence="1">
    <name type="scientific">marine sediment metagenome</name>
    <dbReference type="NCBI Taxonomy" id="412755"/>
    <lineage>
        <taxon>unclassified sequences</taxon>
        <taxon>metagenomes</taxon>
        <taxon>ecological metagenomes</taxon>
    </lineage>
</organism>
<gene>
    <name evidence="1" type="ORF">LCGC14_0368140</name>
</gene>
<reference evidence="1" key="1">
    <citation type="journal article" date="2015" name="Nature">
        <title>Complex archaea that bridge the gap between prokaryotes and eukaryotes.</title>
        <authorList>
            <person name="Spang A."/>
            <person name="Saw J.H."/>
            <person name="Jorgensen S.L."/>
            <person name="Zaremba-Niedzwiedzka K."/>
            <person name="Martijn J."/>
            <person name="Lind A.E."/>
            <person name="van Eijk R."/>
            <person name="Schleper C."/>
            <person name="Guy L."/>
            <person name="Ettema T.J."/>
        </authorList>
    </citation>
    <scope>NUCLEOTIDE SEQUENCE</scope>
</reference>
<dbReference type="AlphaFoldDB" id="A0A0F9TNU9"/>
<dbReference type="EMBL" id="LAZR01000292">
    <property type="protein sequence ID" value="KKN76617.1"/>
    <property type="molecule type" value="Genomic_DNA"/>
</dbReference>
<evidence type="ECO:0000313" key="1">
    <source>
        <dbReference type="EMBL" id="KKN76617.1"/>
    </source>
</evidence>
<proteinExistence type="predicted"/>
<name>A0A0F9TNU9_9ZZZZ</name>
<comment type="caution">
    <text evidence="1">The sequence shown here is derived from an EMBL/GenBank/DDBJ whole genome shotgun (WGS) entry which is preliminary data.</text>
</comment>